<sequence length="315" mass="35576">MASIKTTRIVLLQTSFLRSNHRAFYVTSSRVPFARRASNLASDASDQPSATSSNNKLPVIPQRRDQNSDDTTNSASVDAIFQQELRGMNKAILNGLKISGYPRSQRRLIDQERCRRRAEEKAAAANKRAPTPPTTGIASNTTSSTSMILLGPSVSNDDTSSKHAKETPKSWYMFLEYHDLVVKQTPGVCFNISDVEGVYQWSTNLRGSFKCSEQECKNNWQSAVVATIIRKYPLPGNMLAYNAKVFNQRCKTCDSLGYMTIDRKIYLERVVRRLKIWRNEKVDELPKNFRKTEPHKSELCEGCKAGYCKREDGEG</sequence>
<organism evidence="6 7">
    <name type="scientific">Arthrobotrys flagrans</name>
    <name type="common">Nematode-trapping fungus</name>
    <name type="synonym">Trichothecium flagrans</name>
    <dbReference type="NCBI Taxonomy" id="97331"/>
    <lineage>
        <taxon>Eukaryota</taxon>
        <taxon>Fungi</taxon>
        <taxon>Dikarya</taxon>
        <taxon>Ascomycota</taxon>
        <taxon>Pezizomycotina</taxon>
        <taxon>Orbiliomycetes</taxon>
        <taxon>Orbiliales</taxon>
        <taxon>Orbiliaceae</taxon>
        <taxon>Arthrobotrys</taxon>
    </lineage>
</organism>
<dbReference type="OrthoDB" id="8121437at2759"/>
<evidence type="ECO:0000256" key="2">
    <source>
        <dbReference type="ARBA" id="ARBA00022771"/>
    </source>
</evidence>
<evidence type="ECO:0000313" key="6">
    <source>
        <dbReference type="EMBL" id="RVD81884.1"/>
    </source>
</evidence>
<dbReference type="EMBL" id="SAEB01000012">
    <property type="protein sequence ID" value="RVD81884.1"/>
    <property type="molecule type" value="Genomic_DNA"/>
</dbReference>
<dbReference type="Pfam" id="PF13695">
    <property type="entry name" value="Zn_ribbon_3CxxC"/>
    <property type="match status" value="1"/>
</dbReference>
<comment type="caution">
    <text evidence="6">The sequence shown here is derived from an EMBL/GenBank/DDBJ whole genome shotgun (WGS) entry which is preliminary data.</text>
</comment>
<protein>
    <recommendedName>
        <fullName evidence="5">3CxxC-type domain-containing protein</fullName>
    </recommendedName>
</protein>
<dbReference type="SMART" id="SM01328">
    <property type="entry name" value="zf-3CxxC"/>
    <property type="match status" value="1"/>
</dbReference>
<keyword evidence="7" id="KW-1185">Reference proteome</keyword>
<gene>
    <name evidence="6" type="ORF">DFL_009731</name>
</gene>
<name>A0A436ZSH3_ARTFL</name>
<dbReference type="VEuPathDB" id="FungiDB:DFL_009731"/>
<reference evidence="6 7" key="1">
    <citation type="submission" date="2019-01" db="EMBL/GenBank/DDBJ databases">
        <title>Intercellular communication is required for trap formation in the nematode-trapping fungus Duddingtonia flagrans.</title>
        <authorList>
            <person name="Youssar L."/>
            <person name="Wernet V."/>
            <person name="Hensel N."/>
            <person name="Hildebrandt H.-G."/>
            <person name="Fischer R."/>
        </authorList>
    </citation>
    <scope>NUCLEOTIDE SEQUENCE [LARGE SCALE GENOMIC DNA]</scope>
    <source>
        <strain evidence="6 7">CBS H-5679</strain>
    </source>
</reference>
<dbReference type="Proteomes" id="UP000283090">
    <property type="component" value="Unassembled WGS sequence"/>
</dbReference>
<feature type="region of interest" description="Disordered" evidence="4">
    <location>
        <begin position="39"/>
        <end position="74"/>
    </location>
</feature>
<evidence type="ECO:0000256" key="4">
    <source>
        <dbReference type="SAM" id="MobiDB-lite"/>
    </source>
</evidence>
<evidence type="ECO:0000259" key="5">
    <source>
        <dbReference type="SMART" id="SM01328"/>
    </source>
</evidence>
<dbReference type="RefSeq" id="XP_067487428.1">
    <property type="nucleotide sequence ID" value="XM_067639663.1"/>
</dbReference>
<dbReference type="InterPro" id="IPR027377">
    <property type="entry name" value="ZAR1/RTP1-5-like_Znf-3CxxC"/>
</dbReference>
<feature type="region of interest" description="Disordered" evidence="4">
    <location>
        <begin position="107"/>
        <end position="142"/>
    </location>
</feature>
<dbReference type="GeneID" id="93592042"/>
<dbReference type="GO" id="GO:0008270">
    <property type="term" value="F:zinc ion binding"/>
    <property type="evidence" value="ECO:0007669"/>
    <property type="project" value="UniProtKB-KW"/>
</dbReference>
<proteinExistence type="predicted"/>
<feature type="compositionally biased region" description="Polar residues" evidence="4">
    <location>
        <begin position="39"/>
        <end position="56"/>
    </location>
</feature>
<keyword evidence="3" id="KW-0862">Zinc</keyword>
<accession>A0A436ZSH3</accession>
<evidence type="ECO:0000256" key="1">
    <source>
        <dbReference type="ARBA" id="ARBA00022723"/>
    </source>
</evidence>
<keyword evidence="2" id="KW-0863">Zinc-finger</keyword>
<evidence type="ECO:0000313" key="7">
    <source>
        <dbReference type="Proteomes" id="UP000283090"/>
    </source>
</evidence>
<evidence type="ECO:0000256" key="3">
    <source>
        <dbReference type="ARBA" id="ARBA00022833"/>
    </source>
</evidence>
<feature type="compositionally biased region" description="Basic and acidic residues" evidence="4">
    <location>
        <begin position="107"/>
        <end position="122"/>
    </location>
</feature>
<feature type="domain" description="3CxxC-type" evidence="5">
    <location>
        <begin position="204"/>
        <end position="306"/>
    </location>
</feature>
<keyword evidence="1" id="KW-0479">Metal-binding</keyword>
<dbReference type="AlphaFoldDB" id="A0A436ZSH3"/>